<keyword evidence="2" id="KW-1185">Reference proteome</keyword>
<dbReference type="Proteomes" id="UP000236509">
    <property type="component" value="Unassembled WGS sequence"/>
</dbReference>
<dbReference type="EMBL" id="CVOU01000017">
    <property type="protein sequence ID" value="CRI24527.1"/>
    <property type="molecule type" value="Genomic_DNA"/>
</dbReference>
<dbReference type="AlphaFoldDB" id="A0A7U7JTH9"/>
<name>A0A7U7JTH9_9STAP</name>
<reference evidence="1 2" key="1">
    <citation type="submission" date="2015-04" db="EMBL/GenBank/DDBJ databases">
        <authorList>
            <person name="Cao L."/>
            <person name="Gao C.H."/>
        </authorList>
    </citation>
    <scope>NUCLEOTIDE SEQUENCE [LARGE SCALE GENOMIC DNA]</scope>
    <source>
        <strain evidence="1 2">SH3</strain>
    </source>
</reference>
<comment type="caution">
    <text evidence="1">The sequence shown here is derived from an EMBL/GenBank/DDBJ whole genome shotgun (WGS) entry which is preliminary data.</text>
</comment>
<sequence>MITYFKNIKSIEKLCVLIIIYTSELSQLEMYFRVTKNNKKGLSYLY</sequence>
<proteinExistence type="predicted"/>
<gene>
    <name evidence="1" type="ORF">BN1326_50332</name>
</gene>
<protein>
    <submittedName>
        <fullName evidence="1">Uncharacterized protein</fullName>
    </submittedName>
</protein>
<evidence type="ECO:0000313" key="2">
    <source>
        <dbReference type="Proteomes" id="UP000236509"/>
    </source>
</evidence>
<evidence type="ECO:0000313" key="1">
    <source>
        <dbReference type="EMBL" id="CRI24527.1"/>
    </source>
</evidence>
<organism evidence="1 2">
    <name type="scientific">Staphylococcus argenteus</name>
    <dbReference type="NCBI Taxonomy" id="985002"/>
    <lineage>
        <taxon>Bacteria</taxon>
        <taxon>Bacillati</taxon>
        <taxon>Bacillota</taxon>
        <taxon>Bacilli</taxon>
        <taxon>Bacillales</taxon>
        <taxon>Staphylococcaceae</taxon>
        <taxon>Staphylococcus</taxon>
    </lineage>
</organism>
<accession>A0A7U7JTH9</accession>